<dbReference type="AlphaFoldDB" id="A0A7G6TTX7"/>
<gene>
    <name evidence="1" type="ORF">HB776_02365</name>
</gene>
<name>A0A7G6TTX7_9BRAD</name>
<proteinExistence type="predicted"/>
<dbReference type="EMBL" id="CP050292">
    <property type="protein sequence ID" value="QND70209.1"/>
    <property type="molecule type" value="Genomic_DNA"/>
</dbReference>
<dbReference type="Proteomes" id="UP000515291">
    <property type="component" value="Chromosome"/>
</dbReference>
<evidence type="ECO:0000313" key="1">
    <source>
        <dbReference type="EMBL" id="QND70209.1"/>
    </source>
</evidence>
<dbReference type="RefSeq" id="WP_184514741.1">
    <property type="nucleotide sequence ID" value="NZ_CP050292.1"/>
</dbReference>
<organism evidence="1 2">
    <name type="scientific">Tardiphaga robiniae</name>
    <dbReference type="NCBI Taxonomy" id="943830"/>
    <lineage>
        <taxon>Bacteria</taxon>
        <taxon>Pseudomonadati</taxon>
        <taxon>Pseudomonadota</taxon>
        <taxon>Alphaproteobacteria</taxon>
        <taxon>Hyphomicrobiales</taxon>
        <taxon>Nitrobacteraceae</taxon>
        <taxon>Tardiphaga</taxon>
    </lineage>
</organism>
<reference evidence="2" key="1">
    <citation type="journal article" date="2020" name="Mol. Plant Microbe">
        <title>Rhizobial microsymbionts of the narrowly endemic Oxytropis species growing in Kamchatka are characterized by significant genetic diversity and possess a set of genes that are associated with T3SS and T6SS secretion systems and can affect the development of symbiosis.</title>
        <authorList>
            <person name="Safronova V."/>
            <person name="Guro P."/>
            <person name="Sazanova A."/>
            <person name="Kuznetsova I."/>
            <person name="Belimov A."/>
            <person name="Yakubov V."/>
            <person name="Chirak E."/>
            <person name="Afonin A."/>
            <person name="Gogolev Y."/>
            <person name="Andronov E."/>
            <person name="Tikhonovich I."/>
        </authorList>
    </citation>
    <scope>NUCLEOTIDE SEQUENCE [LARGE SCALE GENOMIC DNA]</scope>
    <source>
        <strain evidence="2">581</strain>
    </source>
</reference>
<sequence>MNPICSEHSGSFRSHHVRMPTWARIDELYGQYEADLEPGASPTHENIWTVIHREIAGEGLRFQQAGGGLDLGHLASISGCSLPNLERHRELLREYQAVDPSVPPFRRVLREALEHDIALDKLVRYPSGGVNEYYYAEKTDTDPHLVLQFPQTLHEFRLRAEGIVSGTVTEERLRYLLDLDASHGCLVADRSGKISRRHYAKLMGVTNSALTRFKPVFKEYEERFVVETGPMKRFDEIREWTMDRYDRGLLELQNGKIRRVEILRHFGIAGGASLQRYPRFQAMFDALDARAQTESYQSMRTRENLAKVKAWLDRGPKINSDRLSVSRAALSQECEIGINFLWRSPLCVPLDEYDRKLFADAQASKVDPFFYGRVYAFSGLIDWWPQGFLENVGIAFKRFASSWCSPEDKEDIPRGSYIQFFDALLWIGQSLSAACRHVHDEATRFGRVRNAQDWENALYEYRAYLFGRFQTGEVAANTINNTIRGLTRVLDGLQVEKVTPSLPRRLRGVPKSSLEIVHMPTVAEAVSFDRSSRAELKAVIKSRLLNACAENQAKLTEKSAERFVENLVDQACGTGHMPEDPLKAVIELLIFRLNSIRDAALALVFDAKSKLRQGQSLIQQADVNPIEFQRKYTATKQDRVRKELVRQSFPYGSGGSEAERERSLGNMLRLIDQLTGGVPPAVNSEILDSFFAKRYSELGGIDQVEPFAIPTTETVSAVLALYLLESGANVSVGRKLLRGRIQDSHKANFKRIAGSKRRAKGKPIIVHMREDNPAVVSLKWLEDATEVLSEALEVGGNSLFLTRIGERVQLLSATSFSVWFRKLIKSVNGLGGLRITPGMLRPSILLRAALENDGRLQVGMAIGQHLASSTRSYQHRLPTELIYEHDIRRYQNSYEAIATRNFNGAAEVLGVPSGELQKRLDGLRDTGLGVFCKDRHGRPGHEGAACNEPDCAGCPQLLVVADVEKIAVLRLWREALLAVRADWLRDRPERWSRKYQPWLDLVDTVEEQMVRDYIQVWNASEMRLKEIRSLPEFSLPMPW</sequence>
<accession>A0A7G6TTX7</accession>
<protein>
    <submittedName>
        <fullName evidence="1">Uncharacterized protein</fullName>
    </submittedName>
</protein>
<dbReference type="KEGG" id="trb:HB776_02365"/>
<evidence type="ECO:0000313" key="2">
    <source>
        <dbReference type="Proteomes" id="UP000515291"/>
    </source>
</evidence>